<organism evidence="2 3">
    <name type="scientific">Bradyrhizobium jicamae</name>
    <dbReference type="NCBI Taxonomy" id="280332"/>
    <lineage>
        <taxon>Bacteria</taxon>
        <taxon>Pseudomonadati</taxon>
        <taxon>Pseudomonadota</taxon>
        <taxon>Alphaproteobacteria</taxon>
        <taxon>Hyphomicrobiales</taxon>
        <taxon>Nitrobacteraceae</taxon>
        <taxon>Bradyrhizobium</taxon>
    </lineage>
</organism>
<accession>A0ABS5FP14</accession>
<protein>
    <recommendedName>
        <fullName evidence="4">LytR/CpsA/Psr regulator C-terminal domain-containing protein</fullName>
    </recommendedName>
</protein>
<dbReference type="RefSeq" id="WP_212397838.1">
    <property type="nucleotide sequence ID" value="NZ_JAFCJH010000028.1"/>
</dbReference>
<dbReference type="Proteomes" id="UP001315278">
    <property type="component" value="Unassembled WGS sequence"/>
</dbReference>
<proteinExistence type="predicted"/>
<evidence type="ECO:0008006" key="4">
    <source>
        <dbReference type="Google" id="ProtNLM"/>
    </source>
</evidence>
<evidence type="ECO:0000256" key="1">
    <source>
        <dbReference type="SAM" id="Phobius"/>
    </source>
</evidence>
<feature type="transmembrane region" description="Helical" evidence="1">
    <location>
        <begin position="6"/>
        <end position="26"/>
    </location>
</feature>
<name>A0ABS5FP14_9BRAD</name>
<dbReference type="EMBL" id="JAFCJH010000028">
    <property type="protein sequence ID" value="MBR0798547.1"/>
    <property type="molecule type" value="Genomic_DNA"/>
</dbReference>
<keyword evidence="1" id="KW-0812">Transmembrane</keyword>
<feature type="transmembrane region" description="Helical" evidence="1">
    <location>
        <begin position="38"/>
        <end position="60"/>
    </location>
</feature>
<sequence>MDNVWLTAAIVAVPLLAGLGLIGALVRRILKNPDIPNGIAIVLGVAALLCVAPTILNLAIKLPGGGEISLVREQLQTQTQQIGEQGADVRRQIVMLRRRVETLEKTTRVTPTVAEKPEADVNKGKVVVVLYVNERKDLAMQMQDYLLQQGYSANAVYTDFTELSDANRLASGTVAFVSGENDSSLRNEVERALRAKFPEVQKVVDASAPKLASTAVQVRLF</sequence>
<evidence type="ECO:0000313" key="2">
    <source>
        <dbReference type="EMBL" id="MBR0798547.1"/>
    </source>
</evidence>
<keyword evidence="1" id="KW-0472">Membrane</keyword>
<keyword evidence="3" id="KW-1185">Reference proteome</keyword>
<keyword evidence="1" id="KW-1133">Transmembrane helix</keyword>
<reference evidence="3" key="1">
    <citation type="journal article" date="2021" name="ISME J.">
        <title>Evolutionary origin and ecological implication of a unique nif island in free-living Bradyrhizobium lineages.</title>
        <authorList>
            <person name="Tao J."/>
        </authorList>
    </citation>
    <scope>NUCLEOTIDE SEQUENCE [LARGE SCALE GENOMIC DNA]</scope>
    <source>
        <strain evidence="3">SZCCT0434</strain>
    </source>
</reference>
<evidence type="ECO:0000313" key="3">
    <source>
        <dbReference type="Proteomes" id="UP001315278"/>
    </source>
</evidence>
<gene>
    <name evidence="2" type="ORF">JQ615_24465</name>
</gene>
<comment type="caution">
    <text evidence="2">The sequence shown here is derived from an EMBL/GenBank/DDBJ whole genome shotgun (WGS) entry which is preliminary data.</text>
</comment>